<proteinExistence type="predicted"/>
<dbReference type="EMBL" id="BLXT01004905">
    <property type="protein sequence ID" value="GFO17871.1"/>
    <property type="molecule type" value="Genomic_DNA"/>
</dbReference>
<reference evidence="1 2" key="1">
    <citation type="journal article" date="2021" name="Elife">
        <title>Chloroplast acquisition without the gene transfer in kleptoplastic sea slugs, Plakobranchus ocellatus.</title>
        <authorList>
            <person name="Maeda T."/>
            <person name="Takahashi S."/>
            <person name="Yoshida T."/>
            <person name="Shimamura S."/>
            <person name="Takaki Y."/>
            <person name="Nagai Y."/>
            <person name="Toyoda A."/>
            <person name="Suzuki Y."/>
            <person name="Arimoto A."/>
            <person name="Ishii H."/>
            <person name="Satoh N."/>
            <person name="Nishiyama T."/>
            <person name="Hasebe M."/>
            <person name="Maruyama T."/>
            <person name="Minagawa J."/>
            <person name="Obokata J."/>
            <person name="Shigenobu S."/>
        </authorList>
    </citation>
    <scope>NUCLEOTIDE SEQUENCE [LARGE SCALE GENOMIC DNA]</scope>
</reference>
<name>A0AAV4BBR5_9GAST</name>
<accession>A0AAV4BBR5</accession>
<evidence type="ECO:0000313" key="1">
    <source>
        <dbReference type="EMBL" id="GFO17871.1"/>
    </source>
</evidence>
<sequence length="86" mass="10378">MAERDKLFLLTSTQEEDKWLAESKRRRFCLVFDHNKVISDFQALRQARAPWWSSEPRQKDPCRCESGFAIYSTTDTEQRRRYVFVN</sequence>
<keyword evidence="2" id="KW-1185">Reference proteome</keyword>
<organism evidence="1 2">
    <name type="scientific">Plakobranchus ocellatus</name>
    <dbReference type="NCBI Taxonomy" id="259542"/>
    <lineage>
        <taxon>Eukaryota</taxon>
        <taxon>Metazoa</taxon>
        <taxon>Spiralia</taxon>
        <taxon>Lophotrochozoa</taxon>
        <taxon>Mollusca</taxon>
        <taxon>Gastropoda</taxon>
        <taxon>Heterobranchia</taxon>
        <taxon>Euthyneura</taxon>
        <taxon>Panpulmonata</taxon>
        <taxon>Sacoglossa</taxon>
        <taxon>Placobranchoidea</taxon>
        <taxon>Plakobranchidae</taxon>
        <taxon>Plakobranchus</taxon>
    </lineage>
</organism>
<dbReference type="Proteomes" id="UP000735302">
    <property type="component" value="Unassembled WGS sequence"/>
</dbReference>
<comment type="caution">
    <text evidence="1">The sequence shown here is derived from an EMBL/GenBank/DDBJ whole genome shotgun (WGS) entry which is preliminary data.</text>
</comment>
<evidence type="ECO:0000313" key="2">
    <source>
        <dbReference type="Proteomes" id="UP000735302"/>
    </source>
</evidence>
<protein>
    <submittedName>
        <fullName evidence="1">Uncharacterized protein</fullName>
    </submittedName>
</protein>
<gene>
    <name evidence="1" type="ORF">PoB_004437600</name>
</gene>
<dbReference type="AlphaFoldDB" id="A0AAV4BBR5"/>